<dbReference type="AlphaFoldDB" id="A0A934K9V2"/>
<dbReference type="Proteomes" id="UP000612893">
    <property type="component" value="Unassembled WGS sequence"/>
</dbReference>
<dbReference type="Pfam" id="PF00293">
    <property type="entry name" value="NUDIX"/>
    <property type="match status" value="1"/>
</dbReference>
<sequence>MGHFCVNCGTPLEPKEVEGRELEGCSRCGFVLWHDPKVVTIVVVENDSGEVVMGRRGIDPGYGLWCLPGGFVNDDEHPAASAVRECREEICVEVEIVDLLGVYHIEKRDAASMVGIGYLARLPSGVSPSAGSEMLEVAAFSPHRLPELAFSSHRQVMSDWLANGEQSGAETP</sequence>
<name>A0A934K9V2_9BACT</name>
<keyword evidence="3" id="KW-1185">Reference proteome</keyword>
<organism evidence="2 3">
    <name type="scientific">Candidatus Nephthysia bennettiae</name>
    <dbReference type="NCBI Taxonomy" id="3127016"/>
    <lineage>
        <taxon>Bacteria</taxon>
        <taxon>Bacillati</taxon>
        <taxon>Candidatus Dormiibacterota</taxon>
        <taxon>Candidatus Dormibacteria</taxon>
        <taxon>Candidatus Dormibacterales</taxon>
        <taxon>Candidatus Dormibacteraceae</taxon>
        <taxon>Candidatus Nephthysia</taxon>
    </lineage>
</organism>
<dbReference type="PROSITE" id="PS51462">
    <property type="entry name" value="NUDIX"/>
    <property type="match status" value="1"/>
</dbReference>
<dbReference type="PANTHER" id="PTHR43222:SF2">
    <property type="entry name" value="NUDIX HYDROLASE 23, CHLOROPLASTIC"/>
    <property type="match status" value="1"/>
</dbReference>
<evidence type="ECO:0000313" key="3">
    <source>
        <dbReference type="Proteomes" id="UP000612893"/>
    </source>
</evidence>
<evidence type="ECO:0000313" key="2">
    <source>
        <dbReference type="EMBL" id="MBJ7601484.1"/>
    </source>
</evidence>
<reference evidence="2" key="1">
    <citation type="submission" date="2020-10" db="EMBL/GenBank/DDBJ databases">
        <title>Ca. Dormibacterota MAGs.</title>
        <authorList>
            <person name="Montgomery K."/>
        </authorList>
    </citation>
    <scope>NUCLEOTIDE SEQUENCE [LARGE SCALE GENOMIC DNA]</scope>
    <source>
        <strain evidence="2">SC8812_S17_10</strain>
    </source>
</reference>
<dbReference type="PANTHER" id="PTHR43222">
    <property type="entry name" value="NUDIX HYDROLASE 23"/>
    <property type="match status" value="1"/>
</dbReference>
<gene>
    <name evidence="2" type="ORF">JF922_25840</name>
</gene>
<dbReference type="EMBL" id="JAEKNR010000247">
    <property type="protein sequence ID" value="MBJ7601484.1"/>
    <property type="molecule type" value="Genomic_DNA"/>
</dbReference>
<protein>
    <submittedName>
        <fullName evidence="2">NUDIX domain-containing protein</fullName>
    </submittedName>
</protein>
<proteinExistence type="predicted"/>
<comment type="caution">
    <text evidence="2">The sequence shown here is derived from an EMBL/GenBank/DDBJ whole genome shotgun (WGS) entry which is preliminary data.</text>
</comment>
<dbReference type="SUPFAM" id="SSF55811">
    <property type="entry name" value="Nudix"/>
    <property type="match status" value="1"/>
</dbReference>
<dbReference type="InterPro" id="IPR015797">
    <property type="entry name" value="NUDIX_hydrolase-like_dom_sf"/>
</dbReference>
<accession>A0A934K9V2</accession>
<dbReference type="RefSeq" id="WP_338205736.1">
    <property type="nucleotide sequence ID" value="NZ_JAEKNR010000247.1"/>
</dbReference>
<dbReference type="Gene3D" id="3.90.79.10">
    <property type="entry name" value="Nucleoside Triphosphate Pyrophosphohydrolase"/>
    <property type="match status" value="1"/>
</dbReference>
<evidence type="ECO:0000259" key="1">
    <source>
        <dbReference type="PROSITE" id="PS51462"/>
    </source>
</evidence>
<feature type="domain" description="Nudix hydrolase" evidence="1">
    <location>
        <begin position="33"/>
        <end position="163"/>
    </location>
</feature>
<dbReference type="InterPro" id="IPR000086">
    <property type="entry name" value="NUDIX_hydrolase_dom"/>
</dbReference>